<organism evidence="1 2">
    <name type="scientific">Meloidogyne enterolobii</name>
    <name type="common">Root-knot nematode worm</name>
    <name type="synonym">Meloidogyne mayaguensis</name>
    <dbReference type="NCBI Taxonomy" id="390850"/>
    <lineage>
        <taxon>Eukaryota</taxon>
        <taxon>Metazoa</taxon>
        <taxon>Ecdysozoa</taxon>
        <taxon>Nematoda</taxon>
        <taxon>Chromadorea</taxon>
        <taxon>Rhabditida</taxon>
        <taxon>Tylenchina</taxon>
        <taxon>Tylenchomorpha</taxon>
        <taxon>Tylenchoidea</taxon>
        <taxon>Meloidogynidae</taxon>
        <taxon>Meloidogyninae</taxon>
        <taxon>Meloidogyne</taxon>
    </lineage>
</organism>
<comment type="caution">
    <text evidence="1">The sequence shown here is derived from an EMBL/GenBank/DDBJ whole genome shotgun (WGS) entry which is preliminary data.</text>
</comment>
<proteinExistence type="predicted"/>
<keyword evidence="2" id="KW-1185">Reference proteome</keyword>
<dbReference type="EMBL" id="CAVMJV010000336">
    <property type="protein sequence ID" value="CAK5129793.1"/>
    <property type="molecule type" value="Genomic_DNA"/>
</dbReference>
<evidence type="ECO:0000313" key="1">
    <source>
        <dbReference type="EMBL" id="CAK5129793.1"/>
    </source>
</evidence>
<evidence type="ECO:0000313" key="2">
    <source>
        <dbReference type="Proteomes" id="UP001497535"/>
    </source>
</evidence>
<protein>
    <submittedName>
        <fullName evidence="1">Uncharacterized protein</fullName>
    </submittedName>
</protein>
<reference evidence="1" key="1">
    <citation type="submission" date="2023-11" db="EMBL/GenBank/DDBJ databases">
        <authorList>
            <person name="Poullet M."/>
        </authorList>
    </citation>
    <scope>NUCLEOTIDE SEQUENCE</scope>
    <source>
        <strain evidence="1">E1834</strain>
    </source>
</reference>
<accession>A0ACB1B8L4</accession>
<sequence length="99" mass="10973">MCPNRNEGEASKAGGCISHDSNAVNNHPKNLEEEINKNIQTSKAEKSKGKDASQKRKIAKNLAKRKSSGGKVKSKDHSYLAITKALNEARKRKKEKKEE</sequence>
<dbReference type="Proteomes" id="UP001497535">
    <property type="component" value="Unassembled WGS sequence"/>
</dbReference>
<gene>
    <name evidence="1" type="ORF">MENTE1834_LOCUS49251</name>
</gene>
<name>A0ACB1B8L4_MELEN</name>